<keyword evidence="2" id="KW-0472">Membrane</keyword>
<name>A0ABQ7FRW2_9ACTN</name>
<feature type="transmembrane region" description="Helical" evidence="2">
    <location>
        <begin position="107"/>
        <end position="124"/>
    </location>
</feature>
<dbReference type="InterPro" id="IPR011990">
    <property type="entry name" value="TPR-like_helical_dom_sf"/>
</dbReference>
<feature type="transmembrane region" description="Helical" evidence="2">
    <location>
        <begin position="82"/>
        <end position="101"/>
    </location>
</feature>
<dbReference type="RefSeq" id="WP_156205199.1">
    <property type="nucleotide sequence ID" value="NZ_WHPN01000100.1"/>
</dbReference>
<dbReference type="Proteomes" id="UP000621266">
    <property type="component" value="Unassembled WGS sequence"/>
</dbReference>
<dbReference type="Gene3D" id="1.25.40.10">
    <property type="entry name" value="Tetratricopeptide repeat domain"/>
    <property type="match status" value="1"/>
</dbReference>
<reference evidence="3 4" key="1">
    <citation type="submission" date="2019-10" db="EMBL/GenBank/DDBJ databases">
        <title>Streptomyces tenebrisbrunneis sp.nov., an endogenous actinomycete isolated from of Lycium ruthenicum.</title>
        <authorList>
            <person name="Ma L."/>
        </authorList>
    </citation>
    <scope>NUCLEOTIDE SEQUENCE [LARGE SCALE GENOMIC DNA]</scope>
    <source>
        <strain evidence="3 4">TRM 66187</strain>
    </source>
</reference>
<feature type="compositionally biased region" description="Basic and acidic residues" evidence="1">
    <location>
        <begin position="1"/>
        <end position="14"/>
    </location>
</feature>
<keyword evidence="2" id="KW-0812">Transmembrane</keyword>
<accession>A0ABQ7FRW2</accession>
<feature type="transmembrane region" description="Helical" evidence="2">
    <location>
        <begin position="136"/>
        <end position="155"/>
    </location>
</feature>
<organism evidence="3 4">
    <name type="scientific">Streptomyces lycii</name>
    <dbReference type="NCBI Taxonomy" id="2654337"/>
    <lineage>
        <taxon>Bacteria</taxon>
        <taxon>Bacillati</taxon>
        <taxon>Actinomycetota</taxon>
        <taxon>Actinomycetes</taxon>
        <taxon>Kitasatosporales</taxon>
        <taxon>Streptomycetaceae</taxon>
        <taxon>Streptomyces</taxon>
    </lineage>
</organism>
<comment type="caution">
    <text evidence="3">The sequence shown here is derived from an EMBL/GenBank/DDBJ whole genome shotgun (WGS) entry which is preliminary data.</text>
</comment>
<feature type="transmembrane region" description="Helical" evidence="2">
    <location>
        <begin position="60"/>
        <end position="77"/>
    </location>
</feature>
<protein>
    <submittedName>
        <fullName evidence="3">Uncharacterized protein</fullName>
    </submittedName>
</protein>
<sequence>MDHPAYEPGPHRAPGEPPPGEPPPGEPPQPPPPPPPPVPPEPPEPVEPPRAPAPAPCDPVAVAAGNASLLGIGYLLLGHRRLAAIAVLGTVVLLDLVATRAAAWSELLLLLWWAAGAAHGWFLARRREHVLRRGQRNGTLALAVAVLLAAVLLRVDAHGIENRVREARDSGDCDRVMAVQDEVGSGHRLAGATVVKGGDAVAEVCLRLERAASALAAAGRDGDLEELERGFGVLARALKEPGHEKTVQTVLDTFLDGLPTERPCDTADIADWLRDREPTRDVLDRSAEAAARAEPAALLGCGEELMDDDNWQQARTRYQRLVDEYPDGPLAGEARSGAEKARVRIELDDVRRLVAATHDASSGYCDAPAKYSEAPAHRKGTNRALFLGDTEYTGKLPGDWRTDDPAEAALVVCAGAAENGAAVDTCYYENDTSAHLPHQVTFHKVKIPLKVYELRTGKRIDPRSVQIGGGSCPAVLHYEYYGTYDYGPGDQLVSTAKSDVRDAFRPVVTR</sequence>
<evidence type="ECO:0000256" key="2">
    <source>
        <dbReference type="SAM" id="Phobius"/>
    </source>
</evidence>
<keyword evidence="4" id="KW-1185">Reference proteome</keyword>
<feature type="region of interest" description="Disordered" evidence="1">
    <location>
        <begin position="1"/>
        <end position="54"/>
    </location>
</feature>
<gene>
    <name evidence="3" type="ORF">GCU69_04765</name>
</gene>
<proteinExistence type="predicted"/>
<evidence type="ECO:0000313" key="4">
    <source>
        <dbReference type="Proteomes" id="UP000621266"/>
    </source>
</evidence>
<evidence type="ECO:0000313" key="3">
    <source>
        <dbReference type="EMBL" id="KAF4410258.1"/>
    </source>
</evidence>
<feature type="compositionally biased region" description="Pro residues" evidence="1">
    <location>
        <begin position="15"/>
        <end position="54"/>
    </location>
</feature>
<keyword evidence="2" id="KW-1133">Transmembrane helix</keyword>
<evidence type="ECO:0000256" key="1">
    <source>
        <dbReference type="SAM" id="MobiDB-lite"/>
    </source>
</evidence>
<dbReference type="EMBL" id="WHPN01000100">
    <property type="protein sequence ID" value="KAF4410258.1"/>
    <property type="molecule type" value="Genomic_DNA"/>
</dbReference>